<protein>
    <recommendedName>
        <fullName evidence="1">Soluble ligand binding domain-containing protein</fullName>
    </recommendedName>
</protein>
<dbReference type="Pfam" id="PF10531">
    <property type="entry name" value="SLBB"/>
    <property type="match status" value="2"/>
</dbReference>
<gene>
    <name evidence="2" type="ORF">METZ01_LOCUS440233</name>
</gene>
<evidence type="ECO:0000259" key="1">
    <source>
        <dbReference type="Pfam" id="PF10531"/>
    </source>
</evidence>
<accession>A0A382YWS8</accession>
<name>A0A382YWS8_9ZZZZ</name>
<dbReference type="InterPro" id="IPR049712">
    <property type="entry name" value="Poly_export"/>
</dbReference>
<proteinExistence type="predicted"/>
<dbReference type="Gene3D" id="3.10.560.10">
    <property type="entry name" value="Outer membrane lipoprotein wza domain like"/>
    <property type="match status" value="2"/>
</dbReference>
<feature type="domain" description="Soluble ligand binding" evidence="1">
    <location>
        <begin position="168"/>
        <end position="212"/>
    </location>
</feature>
<sequence length="261" mass="29024">GFFELFDDESLADLIKYAENLKANASSRITLDILVPFSERLSDDNARSSVIVNVETTSNTKLNNGDVVSVGAISGVLTRVQVMGRVKSPGSYSSSSTLKEVLDIAGGFNDPIYRESIRDNEILILRKDKNQFYGLEFEVSYEESDKFELKAEDKIFVYEDYRYNNSFKVTIDGEVQKKGSFPLTSNMTVGDAINLAEGFTPLANQDGIVVYEEFTETDENGIVTTVQENVGNIDKDFVLTANSTITILPYEDMVNVEGNVY</sequence>
<dbReference type="InterPro" id="IPR019554">
    <property type="entry name" value="Soluble_ligand-bd"/>
</dbReference>
<evidence type="ECO:0000313" key="2">
    <source>
        <dbReference type="EMBL" id="SVD87379.1"/>
    </source>
</evidence>
<reference evidence="2" key="1">
    <citation type="submission" date="2018-05" db="EMBL/GenBank/DDBJ databases">
        <authorList>
            <person name="Lanie J.A."/>
            <person name="Ng W.-L."/>
            <person name="Kazmierczak K.M."/>
            <person name="Andrzejewski T.M."/>
            <person name="Davidsen T.M."/>
            <person name="Wayne K.J."/>
            <person name="Tettelin H."/>
            <person name="Glass J.I."/>
            <person name="Rusch D."/>
            <person name="Podicherti R."/>
            <person name="Tsui H.-C.T."/>
            <person name="Winkler M.E."/>
        </authorList>
    </citation>
    <scope>NUCLEOTIDE SEQUENCE</scope>
</reference>
<dbReference type="PANTHER" id="PTHR33619">
    <property type="entry name" value="POLYSACCHARIDE EXPORT PROTEIN GFCE-RELATED"/>
    <property type="match status" value="1"/>
</dbReference>
<dbReference type="PANTHER" id="PTHR33619:SF3">
    <property type="entry name" value="POLYSACCHARIDE EXPORT PROTEIN GFCE-RELATED"/>
    <property type="match status" value="1"/>
</dbReference>
<dbReference type="EMBL" id="UINC01178945">
    <property type="protein sequence ID" value="SVD87379.1"/>
    <property type="molecule type" value="Genomic_DNA"/>
</dbReference>
<feature type="non-terminal residue" evidence="2">
    <location>
        <position position="261"/>
    </location>
</feature>
<feature type="domain" description="Soluble ligand binding" evidence="1">
    <location>
        <begin position="79"/>
        <end position="117"/>
    </location>
</feature>
<dbReference type="AlphaFoldDB" id="A0A382YWS8"/>
<organism evidence="2">
    <name type="scientific">marine metagenome</name>
    <dbReference type="NCBI Taxonomy" id="408172"/>
    <lineage>
        <taxon>unclassified sequences</taxon>
        <taxon>metagenomes</taxon>
        <taxon>ecological metagenomes</taxon>
    </lineage>
</organism>
<feature type="non-terminal residue" evidence="2">
    <location>
        <position position="1"/>
    </location>
</feature>
<dbReference type="GO" id="GO:0015159">
    <property type="term" value="F:polysaccharide transmembrane transporter activity"/>
    <property type="evidence" value="ECO:0007669"/>
    <property type="project" value="InterPro"/>
</dbReference>